<feature type="compositionally biased region" description="Basic and acidic residues" evidence="1">
    <location>
        <begin position="407"/>
        <end position="417"/>
    </location>
</feature>
<feature type="compositionally biased region" description="Polar residues" evidence="1">
    <location>
        <begin position="179"/>
        <end position="198"/>
    </location>
</feature>
<feature type="region of interest" description="Disordered" evidence="1">
    <location>
        <begin position="478"/>
        <end position="578"/>
    </location>
</feature>
<feature type="compositionally biased region" description="Polar residues" evidence="1">
    <location>
        <begin position="260"/>
        <end position="272"/>
    </location>
</feature>
<dbReference type="OrthoDB" id="2160638at2759"/>
<dbReference type="Pfam" id="PF09398">
    <property type="entry name" value="FOP_dimer"/>
    <property type="match status" value="1"/>
</dbReference>
<feature type="compositionally biased region" description="Acidic residues" evidence="1">
    <location>
        <begin position="567"/>
        <end position="578"/>
    </location>
</feature>
<dbReference type="GeneID" id="68117061"/>
<dbReference type="GO" id="GO:0005815">
    <property type="term" value="C:microtubule organizing center"/>
    <property type="evidence" value="ECO:0007669"/>
    <property type="project" value="InterPro"/>
</dbReference>
<feature type="region of interest" description="Disordered" evidence="1">
    <location>
        <begin position="359"/>
        <end position="465"/>
    </location>
</feature>
<feature type="compositionally biased region" description="Basic and acidic residues" evidence="1">
    <location>
        <begin position="429"/>
        <end position="441"/>
    </location>
</feature>
<dbReference type="RefSeq" id="XP_044556339.1">
    <property type="nucleotide sequence ID" value="XM_044713848.1"/>
</dbReference>
<feature type="compositionally biased region" description="Basic and acidic residues" evidence="1">
    <location>
        <begin position="451"/>
        <end position="465"/>
    </location>
</feature>
<accession>A0A6A5ASR5</accession>
<feature type="compositionally biased region" description="Polar residues" evidence="1">
    <location>
        <begin position="544"/>
        <end position="556"/>
    </location>
</feature>
<organism evidence="3 4">
    <name type="scientific">Naegleria fowleri</name>
    <name type="common">Brain eating amoeba</name>
    <dbReference type="NCBI Taxonomy" id="5763"/>
    <lineage>
        <taxon>Eukaryota</taxon>
        <taxon>Discoba</taxon>
        <taxon>Heterolobosea</taxon>
        <taxon>Tetramitia</taxon>
        <taxon>Eutetramitia</taxon>
        <taxon>Vahlkampfiidae</taxon>
        <taxon>Naegleria</taxon>
    </lineage>
</organism>
<evidence type="ECO:0000313" key="4">
    <source>
        <dbReference type="Proteomes" id="UP000444721"/>
    </source>
</evidence>
<dbReference type="PROSITE" id="PS50896">
    <property type="entry name" value="LISH"/>
    <property type="match status" value="1"/>
</dbReference>
<name>A0A6A5ASR5_NAEFO</name>
<reference evidence="3 4" key="1">
    <citation type="journal article" date="2019" name="Sci. Rep.">
        <title>Nanopore sequencing improves the draft genome of the human pathogenic amoeba Naegleria fowleri.</title>
        <authorList>
            <person name="Liechti N."/>
            <person name="Schurch N."/>
            <person name="Bruggmann R."/>
            <person name="Wittwer M."/>
        </authorList>
    </citation>
    <scope>NUCLEOTIDE SEQUENCE [LARGE SCALE GENOMIC DNA]</scope>
    <source>
        <strain evidence="3 4">ATCC 30894</strain>
    </source>
</reference>
<sequence length="578" mass="64447">MTSALLSNNPQLIELKEVVSQSLTCAGVIGRYKAQLRASVYDVLHGRPRGEVYFQNQKIQQMKSNSENHLLSQLILEYLDYFDLKFTKSVLLPEANLEQEDRESVLEKLENSSHHHVTSDLGTQEPLLLQLFTKWLHNVVATTSESVSPQLQPSVQQQQQPEFQKSPTLPRNLEKTENPPKSTLNNLDTSENSSPKNALNQFTQQGVSTKESVIAPTTVSPSLSLDDSFEEEQLSSTMKKRKKKSKTNNDASISPPLSDGSKSQESSPSENTLAKDALSQKLPPLKPLVGLKTRDSSSPPLESVNILSSGGSSTGNSSNISVGIFNNNANTNLGSTIMEKKHSPKESTFLTKAFDDSELDISDIEPSPKSERSNHSQLSNQSPKSNHSQLSTHSIHSTHSQKSNHSIHSEHLSEKSLHITHSIHSHKSNTSEKSNRSEERGGGVGEKQRHHHEEMSSFHSSDHHNVVDDNVYNFDEDFGDIEGNYAEDGDFGEDHFDGDTLEHQHEHEDDELMGDHHQNDEEISGFSGSEFNDNYSDDFKDYESNPSNQSNHSLNEFSDHTAHSENFDDVENVLEDSF</sequence>
<feature type="compositionally biased region" description="Low complexity" evidence="1">
    <location>
        <begin position="305"/>
        <end position="315"/>
    </location>
</feature>
<dbReference type="AlphaFoldDB" id="A0A6A5ASR5"/>
<dbReference type="EMBL" id="VFQX01000074">
    <property type="protein sequence ID" value="KAF0971623.1"/>
    <property type="molecule type" value="Genomic_DNA"/>
</dbReference>
<feature type="compositionally biased region" description="Basic and acidic residues" evidence="1">
    <location>
        <begin position="557"/>
        <end position="566"/>
    </location>
</feature>
<dbReference type="VEuPathDB" id="AmoebaDB:NF0092890"/>
<dbReference type="InterPro" id="IPR018993">
    <property type="entry name" value="FOP_dimerisation-dom_N"/>
</dbReference>
<gene>
    <name evidence="3" type="ORF">FDP41_009846</name>
</gene>
<evidence type="ECO:0000313" key="3">
    <source>
        <dbReference type="EMBL" id="KAF0971623.1"/>
    </source>
</evidence>
<dbReference type="VEuPathDB" id="AmoebaDB:NfTy_080630"/>
<protein>
    <recommendedName>
        <fullName evidence="2">FGFR1 oncogene partner (FOP) N-terminal dimerisation domain-containing protein</fullName>
    </recommendedName>
</protein>
<feature type="compositionally biased region" description="Acidic residues" evidence="1">
    <location>
        <begin position="478"/>
        <end position="491"/>
    </location>
</feature>
<feature type="compositionally biased region" description="Polar residues" evidence="1">
    <location>
        <begin position="375"/>
        <end position="406"/>
    </location>
</feature>
<feature type="compositionally biased region" description="Basic and acidic residues" evidence="1">
    <location>
        <begin position="492"/>
        <end position="520"/>
    </location>
</feature>
<dbReference type="VEuPathDB" id="AmoebaDB:NF0092900"/>
<evidence type="ECO:0000259" key="2">
    <source>
        <dbReference type="Pfam" id="PF09398"/>
    </source>
</evidence>
<proteinExistence type="predicted"/>
<feature type="compositionally biased region" description="Low complexity" evidence="1">
    <location>
        <begin position="281"/>
        <end position="291"/>
    </location>
</feature>
<feature type="compositionally biased region" description="Low complexity" evidence="1">
    <location>
        <begin position="147"/>
        <end position="167"/>
    </location>
</feature>
<dbReference type="InterPro" id="IPR006594">
    <property type="entry name" value="LisH"/>
</dbReference>
<dbReference type="Gene3D" id="1.20.960.40">
    <property type="match status" value="1"/>
</dbReference>
<feature type="domain" description="FGFR1 oncogene partner (FOP) N-terminal dimerisation" evidence="2">
    <location>
        <begin position="56"/>
        <end position="131"/>
    </location>
</feature>
<feature type="region of interest" description="Disordered" evidence="1">
    <location>
        <begin position="147"/>
        <end position="198"/>
    </location>
</feature>
<feature type="region of interest" description="Disordered" evidence="1">
    <location>
        <begin position="218"/>
        <end position="315"/>
    </location>
</feature>
<dbReference type="VEuPathDB" id="AmoebaDB:FDP41_009846"/>
<keyword evidence="4" id="KW-1185">Reference proteome</keyword>
<comment type="caution">
    <text evidence="3">The sequence shown here is derived from an EMBL/GenBank/DDBJ whole genome shotgun (WGS) entry which is preliminary data.</text>
</comment>
<evidence type="ECO:0000256" key="1">
    <source>
        <dbReference type="SAM" id="MobiDB-lite"/>
    </source>
</evidence>
<dbReference type="Proteomes" id="UP000444721">
    <property type="component" value="Unassembled WGS sequence"/>
</dbReference>
<dbReference type="GO" id="GO:0034453">
    <property type="term" value="P:microtubule anchoring"/>
    <property type="evidence" value="ECO:0007669"/>
    <property type="project" value="InterPro"/>
</dbReference>